<dbReference type="OrthoDB" id="10522952at2759"/>
<dbReference type="AlphaFoldDB" id="A0A7J6KIR2"/>
<dbReference type="Proteomes" id="UP000570595">
    <property type="component" value="Unassembled WGS sequence"/>
</dbReference>
<accession>A0A7J6KIR2</accession>
<sequence>APGPYPPFVGIPNYPNQPVGYGLPPHQTLPGIFYVPRKRANTHYGWCEGCNDYNCSAQISMKDYDSAERVVDSLKPSAAFKGAEDYRSGTTFIEEMNTKTEGHPDVVRYLWLKRYTTSYVWNFITDAIQPPTRCHRAYGYQMQQLLDRLRLHYDSLDHVHRVSDDLARCVQGERSVYQFIRKLETMASELYDLGSPVPYRDLK</sequence>
<proteinExistence type="predicted"/>
<name>A0A7J6KIR2_PEROL</name>
<evidence type="ECO:0000313" key="2">
    <source>
        <dbReference type="EMBL" id="KAF4647305.1"/>
    </source>
</evidence>
<reference evidence="3 4" key="1">
    <citation type="submission" date="2020-04" db="EMBL/GenBank/DDBJ databases">
        <title>Perkinsus olseni comparative genomics.</title>
        <authorList>
            <person name="Bogema D.R."/>
        </authorList>
    </citation>
    <scope>NUCLEOTIDE SEQUENCE [LARGE SCALE GENOMIC DNA]</scope>
    <source>
        <strain evidence="1">ATCC PRA-179</strain>
        <strain evidence="2">ATCC PRA-31</strain>
    </source>
</reference>
<gene>
    <name evidence="2" type="ORF">FOL46_004451</name>
    <name evidence="1" type="ORF">FOZ61_004754</name>
</gene>
<evidence type="ECO:0000313" key="3">
    <source>
        <dbReference type="Proteomes" id="UP000570595"/>
    </source>
</evidence>
<evidence type="ECO:0000313" key="4">
    <source>
        <dbReference type="Proteomes" id="UP000572268"/>
    </source>
</evidence>
<organism evidence="1 3">
    <name type="scientific">Perkinsus olseni</name>
    <name type="common">Perkinsus atlanticus</name>
    <dbReference type="NCBI Taxonomy" id="32597"/>
    <lineage>
        <taxon>Eukaryota</taxon>
        <taxon>Sar</taxon>
        <taxon>Alveolata</taxon>
        <taxon>Perkinsozoa</taxon>
        <taxon>Perkinsea</taxon>
        <taxon>Perkinsida</taxon>
        <taxon>Perkinsidae</taxon>
        <taxon>Perkinsus</taxon>
    </lineage>
</organism>
<protein>
    <submittedName>
        <fullName evidence="1">Uncharacterized protein</fullName>
    </submittedName>
</protein>
<feature type="non-terminal residue" evidence="1">
    <location>
        <position position="1"/>
    </location>
</feature>
<evidence type="ECO:0000313" key="1">
    <source>
        <dbReference type="EMBL" id="KAF4647028.1"/>
    </source>
</evidence>
<dbReference type="Proteomes" id="UP000572268">
    <property type="component" value="Unassembled WGS sequence"/>
</dbReference>
<comment type="caution">
    <text evidence="1">The sequence shown here is derived from an EMBL/GenBank/DDBJ whole genome shotgun (WGS) entry which is preliminary data.</text>
</comment>
<feature type="non-terminal residue" evidence="1">
    <location>
        <position position="203"/>
    </location>
</feature>
<dbReference type="EMBL" id="JABANN010002699">
    <property type="protein sequence ID" value="KAF4647305.1"/>
    <property type="molecule type" value="Genomic_DNA"/>
</dbReference>
<dbReference type="EMBL" id="JABAHT010002688">
    <property type="protein sequence ID" value="KAF4647028.1"/>
    <property type="molecule type" value="Genomic_DNA"/>
</dbReference>